<sequence>MNKHKKLRFNRPSTRSLPPADKSYIWLALCDISALSVFLWEAFNQWFNPASIISAAAKNPSGTTGSASRLWIALTLRQTCFLIVSAIILIHVRLRKSVSFGFGHWMLWVPFTFLATLSTITVSLLTDTTSWSFRIGYIGYSSAIAALNTIIFGSLVGTLIIIKRNLTKLDLDKNMPSTSSSGGESVQKPQIALATEDIDAIREGSMQSTDFEPIRRRAQSLRAAALTLSSANSWITSSFGTHPTLSAWSYSSLPNRSQHVVDSAIASTPTRDFSFAGGSSVKRENGRGVPAGHEYAQSAAQVEKGKPSPVAPRSPEIEISVLRILAWLAGVWVPLLLALPYFICMNNSNLRSNTFTSTLLVISVTISSPILALNLLLRHPVPIPHGILGAPHVRHSVVPYTSPINGAIYNSSCKGKGTGTGQVTSRRHTTTTDMWLIKGDAIDGKSRFKRVLSVLAPSPKLSILPSPHS</sequence>
<feature type="transmembrane region" description="Helical" evidence="1">
    <location>
        <begin position="321"/>
        <end position="343"/>
    </location>
</feature>
<evidence type="ECO:0000313" key="3">
    <source>
        <dbReference type="Proteomes" id="UP001203297"/>
    </source>
</evidence>
<dbReference type="EMBL" id="WTXG01000255">
    <property type="protein sequence ID" value="KAI0290093.1"/>
    <property type="molecule type" value="Genomic_DNA"/>
</dbReference>
<evidence type="ECO:0000256" key="1">
    <source>
        <dbReference type="SAM" id="Phobius"/>
    </source>
</evidence>
<dbReference type="AlphaFoldDB" id="A0AAD4QEA8"/>
<feature type="transmembrane region" description="Helical" evidence="1">
    <location>
        <begin position="70"/>
        <end position="90"/>
    </location>
</feature>
<protein>
    <submittedName>
        <fullName evidence="2">Uncharacterized protein</fullName>
    </submittedName>
</protein>
<comment type="caution">
    <text evidence="2">The sequence shown here is derived from an EMBL/GenBank/DDBJ whole genome shotgun (WGS) entry which is preliminary data.</text>
</comment>
<keyword evidence="1" id="KW-1133">Transmembrane helix</keyword>
<accession>A0AAD4QEA8</accession>
<keyword evidence="1" id="KW-0812">Transmembrane</keyword>
<keyword evidence="1" id="KW-0472">Membrane</keyword>
<evidence type="ECO:0000313" key="2">
    <source>
        <dbReference type="EMBL" id="KAI0290093.1"/>
    </source>
</evidence>
<proteinExistence type="predicted"/>
<reference evidence="2" key="1">
    <citation type="journal article" date="2022" name="New Phytol.">
        <title>Evolutionary transition to the ectomycorrhizal habit in the genomes of a hyperdiverse lineage of mushroom-forming fungi.</title>
        <authorList>
            <person name="Looney B."/>
            <person name="Miyauchi S."/>
            <person name="Morin E."/>
            <person name="Drula E."/>
            <person name="Courty P.E."/>
            <person name="Kohler A."/>
            <person name="Kuo A."/>
            <person name="LaButti K."/>
            <person name="Pangilinan J."/>
            <person name="Lipzen A."/>
            <person name="Riley R."/>
            <person name="Andreopoulos W."/>
            <person name="He G."/>
            <person name="Johnson J."/>
            <person name="Nolan M."/>
            <person name="Tritt A."/>
            <person name="Barry K.W."/>
            <person name="Grigoriev I.V."/>
            <person name="Nagy L.G."/>
            <person name="Hibbett D."/>
            <person name="Henrissat B."/>
            <person name="Matheny P.B."/>
            <person name="Labbe J."/>
            <person name="Martin F.M."/>
        </authorList>
    </citation>
    <scope>NUCLEOTIDE SEQUENCE</scope>
    <source>
        <strain evidence="2">BPL690</strain>
    </source>
</reference>
<feature type="transmembrane region" description="Helical" evidence="1">
    <location>
        <begin position="137"/>
        <end position="162"/>
    </location>
</feature>
<feature type="transmembrane region" description="Helical" evidence="1">
    <location>
        <begin position="24"/>
        <end position="43"/>
    </location>
</feature>
<feature type="transmembrane region" description="Helical" evidence="1">
    <location>
        <begin position="355"/>
        <end position="377"/>
    </location>
</feature>
<organism evidence="2 3">
    <name type="scientific">Multifurca ochricompacta</name>
    <dbReference type="NCBI Taxonomy" id="376703"/>
    <lineage>
        <taxon>Eukaryota</taxon>
        <taxon>Fungi</taxon>
        <taxon>Dikarya</taxon>
        <taxon>Basidiomycota</taxon>
        <taxon>Agaricomycotina</taxon>
        <taxon>Agaricomycetes</taxon>
        <taxon>Russulales</taxon>
        <taxon>Russulaceae</taxon>
        <taxon>Multifurca</taxon>
    </lineage>
</organism>
<gene>
    <name evidence="2" type="ORF">B0F90DRAFT_1825569</name>
</gene>
<dbReference type="Proteomes" id="UP001203297">
    <property type="component" value="Unassembled WGS sequence"/>
</dbReference>
<name>A0AAD4QEA8_9AGAM</name>
<keyword evidence="3" id="KW-1185">Reference proteome</keyword>
<feature type="transmembrane region" description="Helical" evidence="1">
    <location>
        <begin position="102"/>
        <end position="125"/>
    </location>
</feature>